<dbReference type="EMBL" id="JAUBDJ010000001">
    <property type="protein sequence ID" value="MDW0115574.1"/>
    <property type="molecule type" value="Genomic_DNA"/>
</dbReference>
<keyword evidence="6" id="KW-0969">Cilium</keyword>
<keyword evidence="2" id="KW-0547">Nucleotide-binding</keyword>
<keyword evidence="6" id="KW-0282">Flagellum</keyword>
<feature type="domain" description="Type III secretion system flagellar brake protein YcgR PilZN" evidence="5">
    <location>
        <begin position="5"/>
        <end position="90"/>
    </location>
</feature>
<dbReference type="Gene3D" id="2.30.110.10">
    <property type="entry name" value="Electron Transport, Fmn-binding Protein, Chain A"/>
    <property type="match status" value="1"/>
</dbReference>
<evidence type="ECO:0000313" key="7">
    <source>
        <dbReference type="Proteomes" id="UP001271648"/>
    </source>
</evidence>
<name>A0AAW9A4F1_9BACL</name>
<dbReference type="InterPro" id="IPR009926">
    <property type="entry name" value="T3SS_YcgR_PilZN"/>
</dbReference>
<reference evidence="6 7" key="1">
    <citation type="submission" date="2023-06" db="EMBL/GenBank/DDBJ databases">
        <title>Sporosarcina sp. nov., isolated from Korean traditional fermented seafood 'Jeotgal'.</title>
        <authorList>
            <person name="Yang A.I."/>
            <person name="Shin N.-R."/>
        </authorList>
    </citation>
    <scope>NUCLEOTIDE SEQUENCE [LARGE SCALE GENOMIC DNA]</scope>
    <source>
        <strain evidence="6 7">KCTC43456</strain>
    </source>
</reference>
<dbReference type="Pfam" id="PF07238">
    <property type="entry name" value="PilZ"/>
    <property type="match status" value="1"/>
</dbReference>
<dbReference type="AlphaFoldDB" id="A0AAW9A4F1"/>
<keyword evidence="6" id="KW-0966">Cell projection</keyword>
<dbReference type="GO" id="GO:0035438">
    <property type="term" value="F:cyclic-di-GMP binding"/>
    <property type="evidence" value="ECO:0007669"/>
    <property type="project" value="InterPro"/>
</dbReference>
<evidence type="ECO:0000256" key="1">
    <source>
        <dbReference type="ARBA" id="ARBA00022636"/>
    </source>
</evidence>
<organism evidence="6 7">
    <name type="scientific">Sporosarcina thermotolerans</name>
    <dbReference type="NCBI Taxonomy" id="633404"/>
    <lineage>
        <taxon>Bacteria</taxon>
        <taxon>Bacillati</taxon>
        <taxon>Bacillota</taxon>
        <taxon>Bacilli</taxon>
        <taxon>Bacillales</taxon>
        <taxon>Caryophanaceae</taxon>
        <taxon>Sporosarcina</taxon>
    </lineage>
</organism>
<evidence type="ECO:0000259" key="4">
    <source>
        <dbReference type="Pfam" id="PF07238"/>
    </source>
</evidence>
<dbReference type="Gene3D" id="2.40.10.220">
    <property type="entry name" value="predicted glycosyltransferase like domains"/>
    <property type="match status" value="1"/>
</dbReference>
<comment type="caution">
    <text evidence="6">The sequence shown here is derived from an EMBL/GenBank/DDBJ whole genome shotgun (WGS) entry which is preliminary data.</text>
</comment>
<dbReference type="Proteomes" id="UP001271648">
    <property type="component" value="Unassembled WGS sequence"/>
</dbReference>
<evidence type="ECO:0000259" key="5">
    <source>
        <dbReference type="Pfam" id="PF12945"/>
    </source>
</evidence>
<dbReference type="RefSeq" id="WP_283731833.1">
    <property type="nucleotide sequence ID" value="NZ_CP125968.1"/>
</dbReference>
<keyword evidence="7" id="KW-1185">Reference proteome</keyword>
<sequence>MFLTIGTTLTISKDSNEENNEQFKSKVVDTGDDFVMIDYPVNIETNRTTFFIDGTKLHVSFVRNNISYSFKTEVTGRANKDIPMLKISYPGDKKLTKIQRREYVRVETAVDVAVDYRGVIQQFVADDISAGGIALNLGPNDTFEDGEKVKLTIALPFINDEIKYINTEAKAVRTWKKNERAIASLQFLETTSKDRQDIIRFCFERQLQARNDA</sequence>
<dbReference type="SUPFAM" id="SSF141371">
    <property type="entry name" value="PilZ domain-like"/>
    <property type="match status" value="2"/>
</dbReference>
<protein>
    <submittedName>
        <fullName evidence="6">Flagellar brake domain-containing protein</fullName>
    </submittedName>
</protein>
<keyword evidence="1" id="KW-0973">c-di-GMP</keyword>
<evidence type="ECO:0000256" key="2">
    <source>
        <dbReference type="ARBA" id="ARBA00022741"/>
    </source>
</evidence>
<evidence type="ECO:0000256" key="3">
    <source>
        <dbReference type="ARBA" id="ARBA00023143"/>
    </source>
</evidence>
<proteinExistence type="predicted"/>
<dbReference type="InterPro" id="IPR012349">
    <property type="entry name" value="Split_barrel_FMN-bd"/>
</dbReference>
<gene>
    <name evidence="6" type="ORF">QTL97_01305</name>
</gene>
<keyword evidence="3" id="KW-0975">Bacterial flagellum</keyword>
<accession>A0AAW9A4F1</accession>
<dbReference type="Pfam" id="PF12945">
    <property type="entry name" value="PilZNR"/>
    <property type="match status" value="1"/>
</dbReference>
<dbReference type="InterPro" id="IPR009875">
    <property type="entry name" value="PilZ_domain"/>
</dbReference>
<feature type="domain" description="PilZ" evidence="4">
    <location>
        <begin position="99"/>
        <end position="204"/>
    </location>
</feature>
<evidence type="ECO:0000313" key="6">
    <source>
        <dbReference type="EMBL" id="MDW0115574.1"/>
    </source>
</evidence>